<dbReference type="OrthoDB" id="5398590at2"/>
<dbReference type="eggNOG" id="COG4968">
    <property type="taxonomic scope" value="Bacteria"/>
</dbReference>
<proteinExistence type="predicted"/>
<protein>
    <recommendedName>
        <fullName evidence="9">Prepilin-type N-terminal cleavage/methylation domain-containing protein</fullName>
    </recommendedName>
</protein>
<reference evidence="7 8" key="1">
    <citation type="journal article" date="2011" name="Stand. Genomic Sci.">
        <title>Genome sequence of the moderately thermophilic halophile Flexistipes sinusarabici strain (MAS10).</title>
        <authorList>
            <person name="Lapidus A."/>
            <person name="Chertkov O."/>
            <person name="Nolan M."/>
            <person name="Lucas S."/>
            <person name="Hammon N."/>
            <person name="Deshpande S."/>
            <person name="Cheng J.F."/>
            <person name="Tapia R."/>
            <person name="Han C."/>
            <person name="Goodwin L."/>
            <person name="Pitluck S."/>
            <person name="Liolios K."/>
            <person name="Pagani I."/>
            <person name="Ivanova N."/>
            <person name="Huntemann M."/>
            <person name="Mavromatis K."/>
            <person name="Mikhailova N."/>
            <person name="Pati A."/>
            <person name="Chen A."/>
            <person name="Palaniappan K."/>
            <person name="Land M."/>
            <person name="Hauser L."/>
            <person name="Brambilla E.M."/>
            <person name="Rohde M."/>
            <person name="Abt B."/>
            <person name="Spring S."/>
            <person name="Goker M."/>
            <person name="Bristow J."/>
            <person name="Eisen J.A."/>
            <person name="Markowitz V."/>
            <person name="Hugenholtz P."/>
            <person name="Kyrpides N.C."/>
            <person name="Klenk H.P."/>
            <person name="Woyke T."/>
        </authorList>
    </citation>
    <scope>NUCLEOTIDE SEQUENCE [LARGE SCALE GENOMIC DNA]</scope>
    <source>
        <strain evidence="8">DSM 4947 / MAS 10</strain>
    </source>
</reference>
<dbReference type="SUPFAM" id="SSF54523">
    <property type="entry name" value="Pili subunits"/>
    <property type="match status" value="1"/>
</dbReference>
<dbReference type="GO" id="GO:0015628">
    <property type="term" value="P:protein secretion by the type II secretion system"/>
    <property type="evidence" value="ECO:0007669"/>
    <property type="project" value="InterPro"/>
</dbReference>
<evidence type="ECO:0000256" key="2">
    <source>
        <dbReference type="ARBA" id="ARBA00022481"/>
    </source>
</evidence>
<evidence type="ECO:0000256" key="3">
    <source>
        <dbReference type="ARBA" id="ARBA00022692"/>
    </source>
</evidence>
<keyword evidence="2" id="KW-0488">Methylation</keyword>
<evidence type="ECO:0000256" key="5">
    <source>
        <dbReference type="ARBA" id="ARBA00023136"/>
    </source>
</evidence>
<reference evidence="8" key="2">
    <citation type="submission" date="2011-06" db="EMBL/GenBank/DDBJ databases">
        <title>The complete genome of Flexistipes sinusarabici DSM 4947.</title>
        <authorList>
            <person name="Lucas S."/>
            <person name="Han J."/>
            <person name="Lapidus A."/>
            <person name="Bruce D."/>
            <person name="Goodwin L."/>
            <person name="Pitluck S."/>
            <person name="Peters L."/>
            <person name="Kyrpides N."/>
            <person name="Mavromatis K."/>
            <person name="Ivanova N."/>
            <person name="Mikhailova N."/>
            <person name="Chertkov O."/>
            <person name="Detter J.C."/>
            <person name="Tapia R."/>
            <person name="Han C."/>
            <person name="Land M."/>
            <person name="Hauser L."/>
            <person name="Markowitz V."/>
            <person name="Cheng J.-F."/>
            <person name="Hugenholtz P."/>
            <person name="Woyke T."/>
            <person name="Wu D."/>
            <person name="Spring S."/>
            <person name="Schroeder M."/>
            <person name="Brambilla E."/>
            <person name="Klenk H.-P."/>
            <person name="Eisen J.A."/>
        </authorList>
    </citation>
    <scope>NUCLEOTIDE SEQUENCE [LARGE SCALE GENOMIC DNA]</scope>
    <source>
        <strain evidence="8">DSM 4947 / MAS 10</strain>
    </source>
</reference>
<evidence type="ECO:0008006" key="9">
    <source>
        <dbReference type="Google" id="ProtNLM"/>
    </source>
</evidence>
<accession>F8E6D9</accession>
<dbReference type="NCBIfam" id="TIGR02532">
    <property type="entry name" value="IV_pilin_GFxxxE"/>
    <property type="match status" value="1"/>
</dbReference>
<dbReference type="STRING" id="717231.Flexsi_2291"/>
<dbReference type="AlphaFoldDB" id="F8E6D9"/>
<dbReference type="GO" id="GO:0016020">
    <property type="term" value="C:membrane"/>
    <property type="evidence" value="ECO:0007669"/>
    <property type="project" value="UniProtKB-SubCell"/>
</dbReference>
<dbReference type="InterPro" id="IPR012902">
    <property type="entry name" value="N_methyl_site"/>
</dbReference>
<keyword evidence="8" id="KW-1185">Reference proteome</keyword>
<dbReference type="InterPro" id="IPR045584">
    <property type="entry name" value="Pilin-like"/>
</dbReference>
<comment type="subcellular location">
    <subcellularLocation>
        <location evidence="1">Membrane</location>
        <topology evidence="1">Single-pass membrane protein</topology>
    </subcellularLocation>
</comment>
<dbReference type="PANTHER" id="PTHR30093:SF44">
    <property type="entry name" value="TYPE II SECRETION SYSTEM CORE PROTEIN G"/>
    <property type="match status" value="1"/>
</dbReference>
<dbReference type="Pfam" id="PF07963">
    <property type="entry name" value="N_methyl"/>
    <property type="match status" value="1"/>
</dbReference>
<evidence type="ECO:0000256" key="6">
    <source>
        <dbReference type="SAM" id="Phobius"/>
    </source>
</evidence>
<evidence type="ECO:0000313" key="7">
    <source>
        <dbReference type="EMBL" id="AEI15906.1"/>
    </source>
</evidence>
<dbReference type="Proteomes" id="UP000006621">
    <property type="component" value="Chromosome"/>
</dbReference>
<dbReference type="InterPro" id="IPR000983">
    <property type="entry name" value="Bac_GSPG_pilin"/>
</dbReference>
<dbReference type="GO" id="GO:0015627">
    <property type="term" value="C:type II protein secretion system complex"/>
    <property type="evidence" value="ECO:0007669"/>
    <property type="project" value="InterPro"/>
</dbReference>
<keyword evidence="3 6" id="KW-0812">Transmembrane</keyword>
<dbReference type="PRINTS" id="PR00813">
    <property type="entry name" value="BCTERIALGSPG"/>
</dbReference>
<gene>
    <name evidence="7" type="ordered locus">Flexsi_2291</name>
</gene>
<dbReference type="RefSeq" id="WP_013887345.1">
    <property type="nucleotide sequence ID" value="NC_015672.1"/>
</dbReference>
<evidence type="ECO:0000256" key="4">
    <source>
        <dbReference type="ARBA" id="ARBA00022989"/>
    </source>
</evidence>
<keyword evidence="5 6" id="KW-0472">Membrane</keyword>
<organism evidence="7 8">
    <name type="scientific">Flexistipes sinusarabici (strain ATCC 49648 / DSM 4947 / MAS 10)</name>
    <dbReference type="NCBI Taxonomy" id="717231"/>
    <lineage>
        <taxon>Bacteria</taxon>
        <taxon>Pseudomonadati</taxon>
        <taxon>Deferribacterota</taxon>
        <taxon>Deferribacteres</taxon>
        <taxon>Deferribacterales</taxon>
        <taxon>Flexistipitaceae</taxon>
        <taxon>Flexistipes</taxon>
    </lineage>
</organism>
<name>F8E6D9_FLESM</name>
<feature type="transmembrane region" description="Helical" evidence="6">
    <location>
        <begin position="12"/>
        <end position="35"/>
    </location>
</feature>
<sequence>MKKDTISFTNGRVGFTLIEVLTVIVIIGILAVIAIPQFASYRISAFNSTAQSDLRNAKSHLEAYYSEHGTYPAD</sequence>
<dbReference type="HOGENOM" id="CLU_188312_0_0_0"/>
<dbReference type="Gene3D" id="3.30.700.10">
    <property type="entry name" value="Glycoprotein, Type 4 Pilin"/>
    <property type="match status" value="1"/>
</dbReference>
<evidence type="ECO:0000313" key="8">
    <source>
        <dbReference type="Proteomes" id="UP000006621"/>
    </source>
</evidence>
<keyword evidence="4 6" id="KW-1133">Transmembrane helix</keyword>
<dbReference type="EMBL" id="CP002858">
    <property type="protein sequence ID" value="AEI15906.1"/>
    <property type="molecule type" value="Genomic_DNA"/>
</dbReference>
<dbReference type="PANTHER" id="PTHR30093">
    <property type="entry name" value="GENERAL SECRETION PATHWAY PROTEIN G"/>
    <property type="match status" value="1"/>
</dbReference>
<dbReference type="KEGG" id="fsi:Flexsi_2291"/>
<evidence type="ECO:0000256" key="1">
    <source>
        <dbReference type="ARBA" id="ARBA00004167"/>
    </source>
</evidence>